<dbReference type="KEGG" id="bda:FSZ17_04415"/>
<dbReference type="PANTHER" id="PTHR23513">
    <property type="entry name" value="INTEGRAL MEMBRANE EFFLUX PROTEIN-RELATED"/>
    <property type="match status" value="1"/>
</dbReference>
<feature type="transmembrane region" description="Helical" evidence="6">
    <location>
        <begin position="37"/>
        <end position="58"/>
    </location>
</feature>
<keyword evidence="2" id="KW-1003">Cell membrane</keyword>
<dbReference type="STRING" id="1742359.GCA_001439625_04619"/>
<dbReference type="GO" id="GO:0022857">
    <property type="term" value="F:transmembrane transporter activity"/>
    <property type="evidence" value="ECO:0007669"/>
    <property type="project" value="InterPro"/>
</dbReference>
<keyword evidence="8" id="KW-1185">Reference proteome</keyword>
<protein>
    <submittedName>
        <fullName evidence="7">MFS transporter</fullName>
    </submittedName>
</protein>
<comment type="subcellular location">
    <subcellularLocation>
        <location evidence="1">Cell membrane</location>
        <topology evidence="1">Multi-pass membrane protein</topology>
    </subcellularLocation>
</comment>
<feature type="transmembrane region" description="Helical" evidence="6">
    <location>
        <begin position="371"/>
        <end position="389"/>
    </location>
</feature>
<feature type="transmembrane region" description="Helical" evidence="6">
    <location>
        <begin position="166"/>
        <end position="184"/>
    </location>
</feature>
<keyword evidence="3 6" id="KW-0812">Transmembrane</keyword>
<gene>
    <name evidence="7" type="ORF">FSZ17_04415</name>
</gene>
<organism evidence="7 8">
    <name type="scientific">Cytobacillus dafuensis</name>
    <name type="common">Bacillus dafuensis</name>
    <dbReference type="NCBI Taxonomy" id="1742359"/>
    <lineage>
        <taxon>Bacteria</taxon>
        <taxon>Bacillati</taxon>
        <taxon>Bacillota</taxon>
        <taxon>Bacilli</taxon>
        <taxon>Bacillales</taxon>
        <taxon>Bacillaceae</taxon>
        <taxon>Cytobacillus</taxon>
    </lineage>
</organism>
<feature type="transmembrane region" description="Helical" evidence="6">
    <location>
        <begin position="342"/>
        <end position="365"/>
    </location>
</feature>
<evidence type="ECO:0000256" key="2">
    <source>
        <dbReference type="ARBA" id="ARBA00022475"/>
    </source>
</evidence>
<dbReference type="SUPFAM" id="SSF103473">
    <property type="entry name" value="MFS general substrate transporter"/>
    <property type="match status" value="1"/>
</dbReference>
<dbReference type="Pfam" id="PF07690">
    <property type="entry name" value="MFS_1"/>
    <property type="match status" value="1"/>
</dbReference>
<reference evidence="8" key="1">
    <citation type="submission" date="2019-08" db="EMBL/GenBank/DDBJ databases">
        <authorList>
            <person name="Zheng X."/>
        </authorList>
    </citation>
    <scope>NUCLEOTIDE SEQUENCE [LARGE SCALE GENOMIC DNA]</scope>
    <source>
        <strain evidence="8">FJAT-25496</strain>
    </source>
</reference>
<dbReference type="PANTHER" id="PTHR23513:SF19">
    <property type="entry name" value="MAJOR FACILITATOR SUPERFAMILY (MFS) PROFILE DOMAIN-CONTAINING PROTEIN"/>
    <property type="match status" value="1"/>
</dbReference>
<name>A0A5B8Z4L7_CYTDA</name>
<proteinExistence type="predicted"/>
<evidence type="ECO:0000256" key="4">
    <source>
        <dbReference type="ARBA" id="ARBA00022989"/>
    </source>
</evidence>
<feature type="transmembrane region" description="Helical" evidence="6">
    <location>
        <begin position="70"/>
        <end position="92"/>
    </location>
</feature>
<feature type="transmembrane region" description="Helical" evidence="6">
    <location>
        <begin position="7"/>
        <end position="31"/>
    </location>
</feature>
<evidence type="ECO:0000256" key="3">
    <source>
        <dbReference type="ARBA" id="ARBA00022692"/>
    </source>
</evidence>
<feature type="transmembrane region" description="Helical" evidence="6">
    <location>
        <begin position="138"/>
        <end position="160"/>
    </location>
</feature>
<keyword evidence="5 6" id="KW-0472">Membrane</keyword>
<keyword evidence="4 6" id="KW-1133">Transmembrane helix</keyword>
<evidence type="ECO:0000256" key="5">
    <source>
        <dbReference type="ARBA" id="ARBA00023136"/>
    </source>
</evidence>
<dbReference type="EMBL" id="CP042593">
    <property type="protein sequence ID" value="QED46579.1"/>
    <property type="molecule type" value="Genomic_DNA"/>
</dbReference>
<dbReference type="RefSeq" id="WP_057775860.1">
    <property type="nucleotide sequence ID" value="NZ_CP042593.1"/>
</dbReference>
<evidence type="ECO:0000313" key="7">
    <source>
        <dbReference type="EMBL" id="QED46579.1"/>
    </source>
</evidence>
<accession>A0A5B8Z4L7</accession>
<dbReference type="Proteomes" id="UP000321555">
    <property type="component" value="Chromosome"/>
</dbReference>
<dbReference type="AlphaFoldDB" id="A0A5B8Z4L7"/>
<sequence length="407" mass="45453">MKSPFYLLLISQSSTKLAYSLYTMTIITFIYQETNSATFASAVTIISMISQIISGSTVPLMMEKYTLKRILLISQIFQLIFYAFIVISILLIPSPINYILLFFLLAFISFFNGWSNPSRSALIPEVVSKEKLVNANSLLSTTDQILLLLGWSIGGILIVYLGHFKVIIITIILLLISILSLLMLKTNSTVHNKKKKNPIASLKEGWVIVFKHPILSTITKMDIIELFGGSIWIGAVTLIFVQEALGQDEKWWGYINSAYYAGTIIGGILVWKCSKYINQSLVLFIVIGSVGVSILTIIYSFVSIPIIALLLVILMGPLYQVRDIAQSTFIQNSINKELLGKYLASKATINQAVFSLSVFIIGLLVDLVSARFVYLFSGILLLSSGIYGYQKLFKNHQSQVDQTQKYD</sequence>
<evidence type="ECO:0000256" key="6">
    <source>
        <dbReference type="SAM" id="Phobius"/>
    </source>
</evidence>
<evidence type="ECO:0000313" key="8">
    <source>
        <dbReference type="Proteomes" id="UP000321555"/>
    </source>
</evidence>
<feature type="transmembrane region" description="Helical" evidence="6">
    <location>
        <begin position="251"/>
        <end position="271"/>
    </location>
</feature>
<dbReference type="Gene3D" id="1.20.1250.20">
    <property type="entry name" value="MFS general substrate transporter like domains"/>
    <property type="match status" value="1"/>
</dbReference>
<evidence type="ECO:0000256" key="1">
    <source>
        <dbReference type="ARBA" id="ARBA00004651"/>
    </source>
</evidence>
<feature type="transmembrane region" description="Helical" evidence="6">
    <location>
        <begin position="280"/>
        <end position="298"/>
    </location>
</feature>
<feature type="transmembrane region" description="Helical" evidence="6">
    <location>
        <begin position="223"/>
        <end position="245"/>
    </location>
</feature>
<dbReference type="InterPro" id="IPR011701">
    <property type="entry name" value="MFS"/>
</dbReference>
<feature type="transmembrane region" description="Helical" evidence="6">
    <location>
        <begin position="98"/>
        <end position="117"/>
    </location>
</feature>
<dbReference type="CDD" id="cd06173">
    <property type="entry name" value="MFS_MefA_like"/>
    <property type="match status" value="1"/>
</dbReference>
<dbReference type="InterPro" id="IPR036259">
    <property type="entry name" value="MFS_trans_sf"/>
</dbReference>
<dbReference type="OrthoDB" id="2351575at2"/>
<dbReference type="GO" id="GO:0005886">
    <property type="term" value="C:plasma membrane"/>
    <property type="evidence" value="ECO:0007669"/>
    <property type="project" value="UniProtKB-SubCell"/>
</dbReference>